<dbReference type="AlphaFoldDB" id="A0A8S3T2Y1"/>
<dbReference type="EMBL" id="CAJPWZ010001843">
    <property type="protein sequence ID" value="CAG2225236.1"/>
    <property type="molecule type" value="Genomic_DNA"/>
</dbReference>
<protein>
    <submittedName>
        <fullName evidence="1">Uncharacterized protein</fullName>
    </submittedName>
</protein>
<sequence>MQIVLEPEVDFPITEKTGSHGGSVVTNTAECYKSEDILDCRGDAIKFFSGEIDPSINRVLMNHIMTSEQIENVRMKPCCVFELSLSGKELCDTVKGKNNSAEWGIMFIICNHGGSVVTNIAECYKSEDILDCRGDAIKFFSGEIDPSINRVLMNHIMTSEQIENVRMKASCVFELSLSGKELCDTVQGKIIVLNGEECSSYKLKMIAMFLFVVVSCLLSFSHGGSVVTNTAECYKSEDILDCRGDAIKFFSGEIDPSINRVLMNHIMTSEQIENVRMKASCVFELSLSGKELCDTVQGKIIVLNGEECSSYKLKMIAMFLFVVVSCLLSFSHGGSVVTNTAECYKSEDILDCRGDAIKFFSGEIDPSINRVLMNHIMTSEQIENVRMKASCVFELSLSGKELCDTVQGKIIVLNGEECSSYPWGGSVVTNIAECYKSEDILDCRGDAIKFFSGEIDPSINRVLMNHINDDHGGSVVTNIAECYKSEDILDCRGDAIKFFSGEIDPSINRVLMNHIMTSEQIENVRMKASCVFELSLSGKELCDTVQGKIIVLNGEECSSYKLKMIAMFLFVVVSCLLSFSHGGSVVTNTAECYKSEDILDCRGDAIKFFSGEIDPSINRVLMNHIMTSEQIENVRMKASCVFELSLSGKELCDTVQGKIIVLNGEECSSYKLKMIAMFLFVVVSCLLSFSHGGSVVTNTAECYKSEDILDCRGDAIKFFSGEIDPSINRVLMNHIMTSEQIENVRMKASCVFELSLSGKELCDTVQGKIIVLNGEECSSYPWGSVVTNTAECYKSEDILDCRGDAIKFFSGEIDPSINRVLMNHIMTSEQIENVRMKASCVFELSLSGKELCDTVQGKIIVLNGEECSSYHGANCDKCSRVDHVHDLITTEFSKVLVNESVQDDIDSDLNSARKNLLEWKRHLLRTVHQDAARNDILKNLTPSQSLSIMNLAMKFLPVQFLETQLEFSERKVLVGTHPKTPRTSTTGAPSTIRTVRSPSTIRTVTSYSSIRPPSSVKTVRSPSTIRTKYKLI</sequence>
<accession>A0A8S3T2Y1</accession>
<evidence type="ECO:0000313" key="2">
    <source>
        <dbReference type="Proteomes" id="UP000683360"/>
    </source>
</evidence>
<comment type="caution">
    <text evidence="1">The sequence shown here is derived from an EMBL/GenBank/DDBJ whole genome shotgun (WGS) entry which is preliminary data.</text>
</comment>
<dbReference type="Proteomes" id="UP000683360">
    <property type="component" value="Unassembled WGS sequence"/>
</dbReference>
<organism evidence="1 2">
    <name type="scientific">Mytilus edulis</name>
    <name type="common">Blue mussel</name>
    <dbReference type="NCBI Taxonomy" id="6550"/>
    <lineage>
        <taxon>Eukaryota</taxon>
        <taxon>Metazoa</taxon>
        <taxon>Spiralia</taxon>
        <taxon>Lophotrochozoa</taxon>
        <taxon>Mollusca</taxon>
        <taxon>Bivalvia</taxon>
        <taxon>Autobranchia</taxon>
        <taxon>Pteriomorphia</taxon>
        <taxon>Mytilida</taxon>
        <taxon>Mytiloidea</taxon>
        <taxon>Mytilidae</taxon>
        <taxon>Mytilinae</taxon>
        <taxon>Mytilus</taxon>
    </lineage>
</organism>
<evidence type="ECO:0000313" key="1">
    <source>
        <dbReference type="EMBL" id="CAG2225236.1"/>
    </source>
</evidence>
<keyword evidence="2" id="KW-1185">Reference proteome</keyword>
<dbReference type="OrthoDB" id="6080263at2759"/>
<name>A0A8S3T2Y1_MYTED</name>
<proteinExistence type="predicted"/>
<reference evidence="1" key="1">
    <citation type="submission" date="2021-03" db="EMBL/GenBank/DDBJ databases">
        <authorList>
            <person name="Bekaert M."/>
        </authorList>
    </citation>
    <scope>NUCLEOTIDE SEQUENCE</scope>
</reference>
<gene>
    <name evidence="1" type="ORF">MEDL_38416</name>
</gene>